<reference evidence="4 5" key="1">
    <citation type="journal article" date="2018" name="BMC Genomics">
        <title>Genomic evidence for intraspecific hybridization in a clonal and extremely halotolerant yeast.</title>
        <authorList>
            <person name="Gostincar C."/>
            <person name="Stajich J.E."/>
            <person name="Zupancic J."/>
            <person name="Zalar P."/>
            <person name="Gunde-Cimerman N."/>
        </authorList>
    </citation>
    <scope>NUCLEOTIDE SEQUENCE [LARGE SCALE GENOMIC DNA]</scope>
    <source>
        <strain evidence="4 5">EXF-151</strain>
    </source>
</reference>
<dbReference type="EMBL" id="QWIN01000060">
    <property type="protein sequence ID" value="RMY60594.1"/>
    <property type="molecule type" value="Genomic_DNA"/>
</dbReference>
<evidence type="ECO:0000256" key="2">
    <source>
        <dbReference type="ARBA" id="ARBA00023002"/>
    </source>
</evidence>
<organism evidence="4 5">
    <name type="scientific">Hortaea werneckii</name>
    <name type="common">Black yeast</name>
    <name type="synonym">Cladosporium werneckii</name>
    <dbReference type="NCBI Taxonomy" id="91943"/>
    <lineage>
        <taxon>Eukaryota</taxon>
        <taxon>Fungi</taxon>
        <taxon>Dikarya</taxon>
        <taxon>Ascomycota</taxon>
        <taxon>Pezizomycotina</taxon>
        <taxon>Dothideomycetes</taxon>
        <taxon>Dothideomycetidae</taxon>
        <taxon>Mycosphaerellales</taxon>
        <taxon>Teratosphaeriaceae</taxon>
        <taxon>Hortaea</taxon>
    </lineage>
</organism>
<dbReference type="VEuPathDB" id="FungiDB:BTJ68_09293"/>
<comment type="similarity">
    <text evidence="1 3">Belongs to the short-chain dehydrogenases/reductases (SDR) family.</text>
</comment>
<dbReference type="PANTHER" id="PTHR24320:SF154">
    <property type="entry name" value="OXIDOREDUCTASE, SHORT-CHAIN DEHYDROGENASE_REDUCTASE FAMILY (AFU_ORTHOLOGUE AFUA_2G04560)"/>
    <property type="match status" value="1"/>
</dbReference>
<protein>
    <recommendedName>
        <fullName evidence="6">Oxidoreductase</fullName>
    </recommendedName>
</protein>
<dbReference type="Pfam" id="PF00106">
    <property type="entry name" value="adh_short"/>
    <property type="match status" value="1"/>
</dbReference>
<evidence type="ECO:0000313" key="5">
    <source>
        <dbReference type="Proteomes" id="UP000270230"/>
    </source>
</evidence>
<dbReference type="Proteomes" id="UP000270230">
    <property type="component" value="Unassembled WGS sequence"/>
</dbReference>
<evidence type="ECO:0000256" key="1">
    <source>
        <dbReference type="ARBA" id="ARBA00006484"/>
    </source>
</evidence>
<dbReference type="PRINTS" id="PR00081">
    <property type="entry name" value="GDHRDH"/>
</dbReference>
<dbReference type="InterPro" id="IPR036291">
    <property type="entry name" value="NAD(P)-bd_dom_sf"/>
</dbReference>
<dbReference type="AlphaFoldDB" id="A0A3M7D8H7"/>
<keyword evidence="2" id="KW-0560">Oxidoreductase</keyword>
<dbReference type="PRINTS" id="PR00080">
    <property type="entry name" value="SDRFAMILY"/>
</dbReference>
<dbReference type="GO" id="GO:0016491">
    <property type="term" value="F:oxidoreductase activity"/>
    <property type="evidence" value="ECO:0007669"/>
    <property type="project" value="UniProtKB-KW"/>
</dbReference>
<dbReference type="InterPro" id="IPR002347">
    <property type="entry name" value="SDR_fam"/>
</dbReference>
<sequence>MKELDLSRLPIQPNILVTGDTSGLGRQTMKNLAALNPALIVFTGRSQARADEILADVGRKYPGVQARFVQMDLASLHDTQRAFRHLKPQLDGRLDILVCNAGIMCAPPGLSPEGYEIQWATNYLGHVLLVQLLIPLLTRTASSYGDARVVNITSEGLIFAPADKGIAFDDLKTKQEYGLGARWKRYGQSKVAQALYTSPLAQQNPALSIIAVHPGVVDTDLVKTLGLADRLLVYAISTVMSPEDGCKNSLWGATAPRKSVENGAYYSPIAEPGKQTRWTKNGDLAEKLWKWTEEVLQPYVA</sequence>
<accession>A0A3M7D8H7</accession>
<evidence type="ECO:0000256" key="3">
    <source>
        <dbReference type="RuleBase" id="RU000363"/>
    </source>
</evidence>
<evidence type="ECO:0008006" key="6">
    <source>
        <dbReference type="Google" id="ProtNLM"/>
    </source>
</evidence>
<dbReference type="PANTHER" id="PTHR24320">
    <property type="entry name" value="RETINOL DEHYDROGENASE"/>
    <property type="match status" value="1"/>
</dbReference>
<comment type="caution">
    <text evidence="4">The sequence shown here is derived from an EMBL/GenBank/DDBJ whole genome shotgun (WGS) entry which is preliminary data.</text>
</comment>
<dbReference type="Gene3D" id="3.40.50.720">
    <property type="entry name" value="NAD(P)-binding Rossmann-like Domain"/>
    <property type="match status" value="1"/>
</dbReference>
<name>A0A3M7D8H7_HORWE</name>
<gene>
    <name evidence="4" type="ORF">D0865_01445</name>
</gene>
<dbReference type="SUPFAM" id="SSF51735">
    <property type="entry name" value="NAD(P)-binding Rossmann-fold domains"/>
    <property type="match status" value="1"/>
</dbReference>
<dbReference type="OrthoDB" id="191139at2759"/>
<evidence type="ECO:0000313" key="4">
    <source>
        <dbReference type="EMBL" id="RMY60594.1"/>
    </source>
</evidence>
<proteinExistence type="inferred from homology"/>